<dbReference type="GO" id="GO:0055085">
    <property type="term" value="P:transmembrane transport"/>
    <property type="evidence" value="ECO:0007669"/>
    <property type="project" value="InterPro"/>
</dbReference>
<dbReference type="GO" id="GO:0005783">
    <property type="term" value="C:endoplasmic reticulum"/>
    <property type="evidence" value="ECO:0007669"/>
    <property type="project" value="TreeGrafter"/>
</dbReference>
<feature type="signal peptide" evidence="1">
    <location>
        <begin position="1"/>
        <end position="24"/>
    </location>
</feature>
<dbReference type="Proteomes" id="UP000184499">
    <property type="component" value="Unassembled WGS sequence"/>
</dbReference>
<organism evidence="2 3">
    <name type="scientific">Aspergillus brasiliensis (strain CBS 101740 / IMI 381727 / IBT 21946)</name>
    <dbReference type="NCBI Taxonomy" id="767769"/>
    <lineage>
        <taxon>Eukaryota</taxon>
        <taxon>Fungi</taxon>
        <taxon>Dikarya</taxon>
        <taxon>Ascomycota</taxon>
        <taxon>Pezizomycotina</taxon>
        <taxon>Eurotiomycetes</taxon>
        <taxon>Eurotiomycetidae</taxon>
        <taxon>Eurotiales</taxon>
        <taxon>Aspergillaceae</taxon>
        <taxon>Aspergillus</taxon>
        <taxon>Aspergillus subgen. Circumdati</taxon>
    </lineage>
</organism>
<protein>
    <recommendedName>
        <fullName evidence="4">Purine nucleoside permease</fullName>
    </recommendedName>
</protein>
<dbReference type="PANTHER" id="PTHR38643">
    <property type="entry name" value="PURINE NUCLEOSIDE PERMEASE C285.05-RELATED"/>
    <property type="match status" value="1"/>
</dbReference>
<dbReference type="InterPro" id="IPR009486">
    <property type="entry name" value="Pur_nuclsid_perm"/>
</dbReference>
<accession>A0A1L9U8A4</accession>
<keyword evidence="1" id="KW-0732">Signal</keyword>
<dbReference type="Pfam" id="PF06516">
    <property type="entry name" value="NUP"/>
    <property type="match status" value="1"/>
</dbReference>
<evidence type="ECO:0000256" key="1">
    <source>
        <dbReference type="SAM" id="SignalP"/>
    </source>
</evidence>
<dbReference type="PANTHER" id="PTHR38643:SF1">
    <property type="entry name" value="PURINE NUCLEOSIDE PERMEASE C285.05-RELATED"/>
    <property type="match status" value="1"/>
</dbReference>
<dbReference type="STRING" id="767769.A0A1L9U8A4"/>
<dbReference type="RefSeq" id="XP_067475130.1">
    <property type="nucleotide sequence ID" value="XM_067618611.1"/>
</dbReference>
<dbReference type="EMBL" id="KV878692">
    <property type="protein sequence ID" value="OJJ67881.1"/>
    <property type="molecule type" value="Genomic_DNA"/>
</dbReference>
<sequence>MQLLQSVSTGLLLASSCLSSLAAARSVPAPKSIAARQSTEKIAPKVFIVSMFEPEAAIWWGIPEFNVLEHNITIPGASPLFPDVHCTADHNICQLVTGEAEINAAVTVSSIIFNPTFDLTNTYFLIAGIAGVNPELTTICSVTLARYAVQVALQYEIDIREMPPNATTGYFPQGSEYPWQYPGSIYGTEVFEVNDNLRQLAAAFASKATLADSDAAKAYRAHYNTSDGIYAAGAAAPAVVQCDVATSDVYYSGNILGDTFANTTKVLTNGTGNYCASAQEDNATLEAMVRAAKAKLVDFSRIIVMRTASDFDRPYPGESARENLLYASTGAYEPSVQNIYNAGVKIVEGIISEWNSTFAAGITPSNYIGDIFGTLGGTPDFGPYTSAAEAGVALKRRSMPRRRSLRGY</sequence>
<reference evidence="3" key="1">
    <citation type="journal article" date="2017" name="Genome Biol.">
        <title>Comparative genomics reveals high biological diversity and specific adaptations in the industrially and medically important fungal genus Aspergillus.</title>
        <authorList>
            <person name="de Vries R.P."/>
            <person name="Riley R."/>
            <person name="Wiebenga A."/>
            <person name="Aguilar-Osorio G."/>
            <person name="Amillis S."/>
            <person name="Uchima C.A."/>
            <person name="Anderluh G."/>
            <person name="Asadollahi M."/>
            <person name="Askin M."/>
            <person name="Barry K."/>
            <person name="Battaglia E."/>
            <person name="Bayram O."/>
            <person name="Benocci T."/>
            <person name="Braus-Stromeyer S.A."/>
            <person name="Caldana C."/>
            <person name="Canovas D."/>
            <person name="Cerqueira G.C."/>
            <person name="Chen F."/>
            <person name="Chen W."/>
            <person name="Choi C."/>
            <person name="Clum A."/>
            <person name="Dos Santos R.A."/>
            <person name="Damasio A.R."/>
            <person name="Diallinas G."/>
            <person name="Emri T."/>
            <person name="Fekete E."/>
            <person name="Flipphi M."/>
            <person name="Freyberg S."/>
            <person name="Gallo A."/>
            <person name="Gournas C."/>
            <person name="Habgood R."/>
            <person name="Hainaut M."/>
            <person name="Harispe M.L."/>
            <person name="Henrissat B."/>
            <person name="Hilden K.S."/>
            <person name="Hope R."/>
            <person name="Hossain A."/>
            <person name="Karabika E."/>
            <person name="Karaffa L."/>
            <person name="Karanyi Z."/>
            <person name="Krasevec N."/>
            <person name="Kuo A."/>
            <person name="Kusch H."/>
            <person name="LaButti K."/>
            <person name="Lagendijk E.L."/>
            <person name="Lapidus A."/>
            <person name="Levasseur A."/>
            <person name="Lindquist E."/>
            <person name="Lipzen A."/>
            <person name="Logrieco A.F."/>
            <person name="MacCabe A."/>
            <person name="Maekelae M.R."/>
            <person name="Malavazi I."/>
            <person name="Melin P."/>
            <person name="Meyer V."/>
            <person name="Mielnichuk N."/>
            <person name="Miskei M."/>
            <person name="Molnar A.P."/>
            <person name="Mule G."/>
            <person name="Ngan C.Y."/>
            <person name="Orejas M."/>
            <person name="Orosz E."/>
            <person name="Ouedraogo J.P."/>
            <person name="Overkamp K.M."/>
            <person name="Park H.-S."/>
            <person name="Perrone G."/>
            <person name="Piumi F."/>
            <person name="Punt P.J."/>
            <person name="Ram A.F."/>
            <person name="Ramon A."/>
            <person name="Rauscher S."/>
            <person name="Record E."/>
            <person name="Riano-Pachon D.M."/>
            <person name="Robert V."/>
            <person name="Roehrig J."/>
            <person name="Ruller R."/>
            <person name="Salamov A."/>
            <person name="Salih N.S."/>
            <person name="Samson R.A."/>
            <person name="Sandor E."/>
            <person name="Sanguinetti M."/>
            <person name="Schuetze T."/>
            <person name="Sepcic K."/>
            <person name="Shelest E."/>
            <person name="Sherlock G."/>
            <person name="Sophianopoulou V."/>
            <person name="Squina F.M."/>
            <person name="Sun H."/>
            <person name="Susca A."/>
            <person name="Todd R.B."/>
            <person name="Tsang A."/>
            <person name="Unkles S.E."/>
            <person name="van de Wiele N."/>
            <person name="van Rossen-Uffink D."/>
            <person name="Oliveira J.V."/>
            <person name="Vesth T.C."/>
            <person name="Visser J."/>
            <person name="Yu J.-H."/>
            <person name="Zhou M."/>
            <person name="Andersen M.R."/>
            <person name="Archer D.B."/>
            <person name="Baker S.E."/>
            <person name="Benoit I."/>
            <person name="Brakhage A.A."/>
            <person name="Braus G.H."/>
            <person name="Fischer R."/>
            <person name="Frisvad J.C."/>
            <person name="Goldman G.H."/>
            <person name="Houbraken J."/>
            <person name="Oakley B."/>
            <person name="Pocsi I."/>
            <person name="Scazzocchio C."/>
            <person name="Seiboth B."/>
            <person name="vanKuyk P.A."/>
            <person name="Wortman J."/>
            <person name="Dyer P.S."/>
            <person name="Grigoriev I.V."/>
        </authorList>
    </citation>
    <scope>NUCLEOTIDE SEQUENCE [LARGE SCALE GENOMIC DNA]</scope>
    <source>
        <strain evidence="3">CBS 101740 / IMI 381727 / IBT 21946</strain>
    </source>
</reference>
<name>A0A1L9U8A4_ASPBC</name>
<dbReference type="GeneID" id="93571099"/>
<dbReference type="OMA" id="WAHYLVE"/>
<keyword evidence="3" id="KW-1185">Reference proteome</keyword>
<evidence type="ECO:0008006" key="4">
    <source>
        <dbReference type="Google" id="ProtNLM"/>
    </source>
</evidence>
<gene>
    <name evidence="2" type="ORF">ASPBRDRAFT_134464</name>
</gene>
<evidence type="ECO:0000313" key="2">
    <source>
        <dbReference type="EMBL" id="OJJ67881.1"/>
    </source>
</evidence>
<dbReference type="VEuPathDB" id="FungiDB:ASPBRDRAFT_134464"/>
<dbReference type="AlphaFoldDB" id="A0A1L9U8A4"/>
<evidence type="ECO:0000313" key="3">
    <source>
        <dbReference type="Proteomes" id="UP000184499"/>
    </source>
</evidence>
<dbReference type="OrthoDB" id="2331083at2759"/>
<dbReference type="PIRSF" id="PIRSF013171">
    <property type="entry name" value="Pur_nuclsid_perm"/>
    <property type="match status" value="1"/>
</dbReference>
<proteinExistence type="predicted"/>
<feature type="chain" id="PRO_5009887734" description="Purine nucleoside permease" evidence="1">
    <location>
        <begin position="25"/>
        <end position="408"/>
    </location>
</feature>